<reference evidence="2 3" key="1">
    <citation type="submission" date="2020-08" db="EMBL/GenBank/DDBJ databases">
        <title>Genomic Encyclopedia of Type Strains, Phase IV (KMG-IV): sequencing the most valuable type-strain genomes for metagenomic binning, comparative biology and taxonomic classification.</title>
        <authorList>
            <person name="Goeker M."/>
        </authorList>
    </citation>
    <scope>NUCLEOTIDE SEQUENCE [LARGE SCALE GENOMIC DNA]</scope>
    <source>
        <strain evidence="2 3">DSM 17976</strain>
    </source>
</reference>
<accession>A0A7W6ETY4</accession>
<dbReference type="PANTHER" id="PTHR22674">
    <property type="entry name" value="NTPASE, KAP FAMILY P-LOOP DOMAIN-CONTAINING 1"/>
    <property type="match status" value="1"/>
</dbReference>
<dbReference type="Proteomes" id="UP000541352">
    <property type="component" value="Unassembled WGS sequence"/>
</dbReference>
<dbReference type="Gene3D" id="3.40.50.300">
    <property type="entry name" value="P-loop containing nucleotide triphosphate hydrolases"/>
    <property type="match status" value="1"/>
</dbReference>
<dbReference type="InterPro" id="IPR011646">
    <property type="entry name" value="KAP_P-loop"/>
</dbReference>
<protein>
    <submittedName>
        <fullName evidence="2">Putative KAP-like P-loop ATPase</fullName>
    </submittedName>
</protein>
<sequence length="614" mass="70091">MWADNETELDFIDFEPLIKATSKIIDTDVLHPCSIGIFGNWGSGKSSLMKMLYNRYNGFEDILTIHFNGWLFEGYEDAKTVLIGQLIEEIAKKKTLSNKALLLSANLLKRIDYMKVAGAVAKHAMAFAVAGPVGNIVASSIEGMKDFDYTNYLKDLGKSEGKQFEKTLRNGLHSFHEDFDELLEETKLKKIIVFIDDLDRCMPDTIIGTLEAIKLFLFSKKTIFVIGADERLIKYAVRKRFPEIPDDRDRTEVGRDYLEKLIQFPVIIPPLTAAELTTYINLLFVSLHCPLLSITSLTKVLNEDRKNGNLREGFSTKNANEFAEKINWKIPEDLKDSLETSYQITPLLAQGLNGNPRQAKRFLNMLLMRMEVAEQKGISLKKQILAKLMLLEYCKSEIFRKFSQWQEKQHGILKQLQNAETEIVNYTDKTKSPSISEEITAIKDDKWFSTWLKIEPQLADENVSEYFYIARDTSSMTDIFVQKMSQIAKESFLQITDKSQVKRTMGLKSVTTLSSNDANAIFETMAEKIRQVEGKPSWEDSMLQYLLDFCALRIELHVSLYLFLDSIPEKNLPIPAISVVKRVLSNTTNQQGQLLLKKWSESSNKNIANAAKLK</sequence>
<evidence type="ECO:0000313" key="3">
    <source>
        <dbReference type="Proteomes" id="UP000541352"/>
    </source>
</evidence>
<dbReference type="AlphaFoldDB" id="A0A7W6ETY4"/>
<dbReference type="SUPFAM" id="SSF52540">
    <property type="entry name" value="P-loop containing nucleoside triphosphate hydrolases"/>
    <property type="match status" value="1"/>
</dbReference>
<dbReference type="Pfam" id="PF07693">
    <property type="entry name" value="KAP_NTPase"/>
    <property type="match status" value="1"/>
</dbReference>
<name>A0A7W6ETY4_9BACT</name>
<keyword evidence="3" id="KW-1185">Reference proteome</keyword>
<feature type="domain" description="KAP NTPase" evidence="1">
    <location>
        <begin position="15"/>
        <end position="369"/>
    </location>
</feature>
<dbReference type="EMBL" id="JACIBY010000022">
    <property type="protein sequence ID" value="MBB3841861.1"/>
    <property type="molecule type" value="Genomic_DNA"/>
</dbReference>
<organism evidence="2 3">
    <name type="scientific">Runella defluvii</name>
    <dbReference type="NCBI Taxonomy" id="370973"/>
    <lineage>
        <taxon>Bacteria</taxon>
        <taxon>Pseudomonadati</taxon>
        <taxon>Bacteroidota</taxon>
        <taxon>Cytophagia</taxon>
        <taxon>Cytophagales</taxon>
        <taxon>Spirosomataceae</taxon>
        <taxon>Runella</taxon>
    </lineage>
</organism>
<gene>
    <name evidence="2" type="ORF">FHS57_005890</name>
</gene>
<dbReference type="PANTHER" id="PTHR22674:SF6">
    <property type="entry name" value="NTPASE KAP FAMILY P-LOOP DOMAIN-CONTAINING PROTEIN 1"/>
    <property type="match status" value="1"/>
</dbReference>
<proteinExistence type="predicted"/>
<evidence type="ECO:0000259" key="1">
    <source>
        <dbReference type="Pfam" id="PF07693"/>
    </source>
</evidence>
<comment type="caution">
    <text evidence="2">The sequence shown here is derived from an EMBL/GenBank/DDBJ whole genome shotgun (WGS) entry which is preliminary data.</text>
</comment>
<evidence type="ECO:0000313" key="2">
    <source>
        <dbReference type="EMBL" id="MBB3841861.1"/>
    </source>
</evidence>
<dbReference type="InterPro" id="IPR027417">
    <property type="entry name" value="P-loop_NTPase"/>
</dbReference>
<dbReference type="RefSeq" id="WP_183979811.1">
    <property type="nucleotide sequence ID" value="NZ_JACIBY010000022.1"/>
</dbReference>
<dbReference type="InterPro" id="IPR052754">
    <property type="entry name" value="NTPase_KAP_P-loop"/>
</dbReference>